<keyword evidence="2" id="KW-1185">Reference proteome</keyword>
<sequence>MSYLYFGKYFIYTTTDITAWSGVEDKAIIFIIKFNDFNQEIQQYQDKGI</sequence>
<reference evidence="1 2" key="1">
    <citation type="submission" date="2015-10" db="EMBL/GenBank/DDBJ databases">
        <title>Genome analyses suggest a sexual origin of heterokaryosis in a supposedly ancient asexual fungus.</title>
        <authorList>
            <person name="Ropars J."/>
            <person name="Sedzielewska K."/>
            <person name="Noel J."/>
            <person name="Charron P."/>
            <person name="Farinelli L."/>
            <person name="Marton T."/>
            <person name="Kruger M."/>
            <person name="Pelin A."/>
            <person name="Brachmann A."/>
            <person name="Corradi N."/>
        </authorList>
    </citation>
    <scope>NUCLEOTIDE SEQUENCE [LARGE SCALE GENOMIC DNA]</scope>
    <source>
        <strain evidence="1 2">A4</strain>
    </source>
</reference>
<evidence type="ECO:0000313" key="2">
    <source>
        <dbReference type="Proteomes" id="UP000234323"/>
    </source>
</evidence>
<dbReference type="EMBL" id="LLXI01000876">
    <property type="protein sequence ID" value="PKY50429.1"/>
    <property type="molecule type" value="Genomic_DNA"/>
</dbReference>
<comment type="caution">
    <text evidence="1">The sequence shown here is derived from an EMBL/GenBank/DDBJ whole genome shotgun (WGS) entry which is preliminary data.</text>
</comment>
<organism evidence="1 2">
    <name type="scientific">Rhizophagus irregularis</name>
    <dbReference type="NCBI Taxonomy" id="588596"/>
    <lineage>
        <taxon>Eukaryota</taxon>
        <taxon>Fungi</taxon>
        <taxon>Fungi incertae sedis</taxon>
        <taxon>Mucoromycota</taxon>
        <taxon>Glomeromycotina</taxon>
        <taxon>Glomeromycetes</taxon>
        <taxon>Glomerales</taxon>
        <taxon>Glomeraceae</taxon>
        <taxon>Rhizophagus</taxon>
    </lineage>
</organism>
<name>A0A2I1GUV3_9GLOM</name>
<accession>A0A2I1GUV3</accession>
<dbReference type="AlphaFoldDB" id="A0A2I1GUV3"/>
<gene>
    <name evidence="1" type="ORF">RhiirA4_466918</name>
</gene>
<evidence type="ECO:0000313" key="1">
    <source>
        <dbReference type="EMBL" id="PKY50429.1"/>
    </source>
</evidence>
<protein>
    <submittedName>
        <fullName evidence="1">Uncharacterized protein</fullName>
    </submittedName>
</protein>
<proteinExistence type="predicted"/>
<dbReference type="Proteomes" id="UP000234323">
    <property type="component" value="Unassembled WGS sequence"/>
</dbReference>